<feature type="region of interest" description="Disordered" evidence="2">
    <location>
        <begin position="217"/>
        <end position="238"/>
    </location>
</feature>
<dbReference type="OrthoDB" id="6052981at2759"/>
<sequence length="409" mass="46216">MKPFNGQAKMLNGTGEHGWLNTVKAGYKRLILDKVGPPIPAERGNTLLIDILKSLGCMFSVIGLITTMRWMLSSASTSVLLENGSLTSADQCTDINHENCPWSHVFSDLTNRLHLMEMAFKEQVVARETIEREVNNQSDLNTFLNDKLASFNEKLENITRQYEDMENRVSQLASKLRSDEILGFVLFLLIMTELIFKLEPIVRHWISMRGIVKASPSVSTPRKTNGKDVSVKKGSSGGSTPKHIFLRNEMCVLLFRKENNNIFTSLIEAMLKNFTEVKLASNPFFIIENLNDVKNVPPVKLFVVICDCEVSSGKTNGWDLHLAAIKVLRTITVNVVVIVANDEGSKKMVAHSMYNENLRLVHHFDLLHDIAASGKLFSMWQEMSSHQMSHLRKYMRTVLNVRPSLTPVR</sequence>
<keyword evidence="1" id="KW-0175">Coiled coil</keyword>
<evidence type="ECO:0000256" key="2">
    <source>
        <dbReference type="SAM" id="MobiDB-lite"/>
    </source>
</evidence>
<feature type="coiled-coil region" evidence="1">
    <location>
        <begin position="141"/>
        <end position="175"/>
    </location>
</feature>
<proteinExistence type="predicted"/>
<name>A0A210QNC9_MIZYE</name>
<evidence type="ECO:0000256" key="1">
    <source>
        <dbReference type="SAM" id="Coils"/>
    </source>
</evidence>
<evidence type="ECO:0000313" key="3">
    <source>
        <dbReference type="EMBL" id="OWF50218.1"/>
    </source>
</evidence>
<organism evidence="3 4">
    <name type="scientific">Mizuhopecten yessoensis</name>
    <name type="common">Japanese scallop</name>
    <name type="synonym">Patinopecten yessoensis</name>
    <dbReference type="NCBI Taxonomy" id="6573"/>
    <lineage>
        <taxon>Eukaryota</taxon>
        <taxon>Metazoa</taxon>
        <taxon>Spiralia</taxon>
        <taxon>Lophotrochozoa</taxon>
        <taxon>Mollusca</taxon>
        <taxon>Bivalvia</taxon>
        <taxon>Autobranchia</taxon>
        <taxon>Pteriomorphia</taxon>
        <taxon>Pectinida</taxon>
        <taxon>Pectinoidea</taxon>
        <taxon>Pectinidae</taxon>
        <taxon>Mizuhopecten</taxon>
    </lineage>
</organism>
<protein>
    <submittedName>
        <fullName evidence="3">Uncharacterized protein</fullName>
    </submittedName>
</protein>
<keyword evidence="4" id="KW-1185">Reference proteome</keyword>
<reference evidence="3 4" key="1">
    <citation type="journal article" date="2017" name="Nat. Ecol. Evol.">
        <title>Scallop genome provides insights into evolution of bilaterian karyotype and development.</title>
        <authorList>
            <person name="Wang S."/>
            <person name="Zhang J."/>
            <person name="Jiao W."/>
            <person name="Li J."/>
            <person name="Xun X."/>
            <person name="Sun Y."/>
            <person name="Guo X."/>
            <person name="Huan P."/>
            <person name="Dong B."/>
            <person name="Zhang L."/>
            <person name="Hu X."/>
            <person name="Sun X."/>
            <person name="Wang J."/>
            <person name="Zhao C."/>
            <person name="Wang Y."/>
            <person name="Wang D."/>
            <person name="Huang X."/>
            <person name="Wang R."/>
            <person name="Lv J."/>
            <person name="Li Y."/>
            <person name="Zhang Z."/>
            <person name="Liu B."/>
            <person name="Lu W."/>
            <person name="Hui Y."/>
            <person name="Liang J."/>
            <person name="Zhou Z."/>
            <person name="Hou R."/>
            <person name="Li X."/>
            <person name="Liu Y."/>
            <person name="Li H."/>
            <person name="Ning X."/>
            <person name="Lin Y."/>
            <person name="Zhao L."/>
            <person name="Xing Q."/>
            <person name="Dou J."/>
            <person name="Li Y."/>
            <person name="Mao J."/>
            <person name="Guo H."/>
            <person name="Dou H."/>
            <person name="Li T."/>
            <person name="Mu C."/>
            <person name="Jiang W."/>
            <person name="Fu Q."/>
            <person name="Fu X."/>
            <person name="Miao Y."/>
            <person name="Liu J."/>
            <person name="Yu Q."/>
            <person name="Li R."/>
            <person name="Liao H."/>
            <person name="Li X."/>
            <person name="Kong Y."/>
            <person name="Jiang Z."/>
            <person name="Chourrout D."/>
            <person name="Li R."/>
            <person name="Bao Z."/>
        </authorList>
    </citation>
    <scope>NUCLEOTIDE SEQUENCE [LARGE SCALE GENOMIC DNA]</scope>
    <source>
        <strain evidence="3 4">PY_sf001</strain>
    </source>
</reference>
<dbReference type="AlphaFoldDB" id="A0A210QNC9"/>
<dbReference type="Proteomes" id="UP000242188">
    <property type="component" value="Unassembled WGS sequence"/>
</dbReference>
<accession>A0A210QNC9</accession>
<gene>
    <name evidence="3" type="ORF">KP79_PYT06747</name>
</gene>
<evidence type="ECO:0000313" key="4">
    <source>
        <dbReference type="Proteomes" id="UP000242188"/>
    </source>
</evidence>
<comment type="caution">
    <text evidence="3">The sequence shown here is derived from an EMBL/GenBank/DDBJ whole genome shotgun (WGS) entry which is preliminary data.</text>
</comment>
<dbReference type="EMBL" id="NEDP02002733">
    <property type="protein sequence ID" value="OWF50218.1"/>
    <property type="molecule type" value="Genomic_DNA"/>
</dbReference>